<keyword evidence="1" id="KW-0812">Transmembrane</keyword>
<dbReference type="EMBL" id="JACXVP010000001">
    <property type="protein sequence ID" value="KAG5629585.1"/>
    <property type="molecule type" value="Genomic_DNA"/>
</dbReference>
<organism evidence="2 3">
    <name type="scientific">Solanum commersonii</name>
    <name type="common">Commerson's wild potato</name>
    <name type="synonym">Commerson's nightshade</name>
    <dbReference type="NCBI Taxonomy" id="4109"/>
    <lineage>
        <taxon>Eukaryota</taxon>
        <taxon>Viridiplantae</taxon>
        <taxon>Streptophyta</taxon>
        <taxon>Embryophyta</taxon>
        <taxon>Tracheophyta</taxon>
        <taxon>Spermatophyta</taxon>
        <taxon>Magnoliopsida</taxon>
        <taxon>eudicotyledons</taxon>
        <taxon>Gunneridae</taxon>
        <taxon>Pentapetalae</taxon>
        <taxon>asterids</taxon>
        <taxon>lamiids</taxon>
        <taxon>Solanales</taxon>
        <taxon>Solanaceae</taxon>
        <taxon>Solanoideae</taxon>
        <taxon>Solaneae</taxon>
        <taxon>Solanum</taxon>
    </lineage>
</organism>
<keyword evidence="1" id="KW-1133">Transmembrane helix</keyword>
<reference evidence="2 3" key="1">
    <citation type="submission" date="2020-09" db="EMBL/GenBank/DDBJ databases">
        <title>De no assembly of potato wild relative species, Solanum commersonii.</title>
        <authorList>
            <person name="Cho K."/>
        </authorList>
    </citation>
    <scope>NUCLEOTIDE SEQUENCE [LARGE SCALE GENOMIC DNA]</scope>
    <source>
        <strain evidence="2">LZ3.2</strain>
        <tissue evidence="2">Leaf</tissue>
    </source>
</reference>
<dbReference type="Proteomes" id="UP000824120">
    <property type="component" value="Chromosome 1"/>
</dbReference>
<evidence type="ECO:0000313" key="2">
    <source>
        <dbReference type="EMBL" id="KAG5629585.1"/>
    </source>
</evidence>
<evidence type="ECO:0000313" key="3">
    <source>
        <dbReference type="Proteomes" id="UP000824120"/>
    </source>
</evidence>
<sequence>MVFHYLIVVVLKLNMLLPKFFMLIELLELGNFMSIVYYVICYQEKFQDILKQGMIEKILKYFFPIRQIYLTATLHNPQYKVRGVQGLVDTFYDTLEILPEEIPTCEICKSSIKVEAKILYEKYRTIGNTQGEVGQTSNPQSKARINSFMRVFLGLNSTNCDDFEEYLNQSLET</sequence>
<name>A0A9J6AYU2_SOLCO</name>
<evidence type="ECO:0000256" key="1">
    <source>
        <dbReference type="SAM" id="Phobius"/>
    </source>
</evidence>
<gene>
    <name evidence="2" type="ORF">H5410_001302</name>
</gene>
<accession>A0A9J6AYU2</accession>
<dbReference type="OrthoDB" id="1831235at2759"/>
<keyword evidence="3" id="KW-1185">Reference proteome</keyword>
<protein>
    <submittedName>
        <fullName evidence="2">Uncharacterized protein</fullName>
    </submittedName>
</protein>
<comment type="caution">
    <text evidence="2">The sequence shown here is derived from an EMBL/GenBank/DDBJ whole genome shotgun (WGS) entry which is preliminary data.</text>
</comment>
<feature type="non-terminal residue" evidence="2">
    <location>
        <position position="173"/>
    </location>
</feature>
<proteinExistence type="predicted"/>
<dbReference type="AlphaFoldDB" id="A0A9J6AYU2"/>
<feature type="transmembrane region" description="Helical" evidence="1">
    <location>
        <begin position="20"/>
        <end position="40"/>
    </location>
</feature>
<keyword evidence="1" id="KW-0472">Membrane</keyword>